<dbReference type="OrthoDB" id="6432123at2759"/>
<evidence type="ECO:0000256" key="2">
    <source>
        <dbReference type="SAM" id="SignalP"/>
    </source>
</evidence>
<evidence type="ECO:0000313" key="5">
    <source>
        <dbReference type="Proteomes" id="UP000494165"/>
    </source>
</evidence>
<dbReference type="EMBL" id="CADEPI010000564">
    <property type="protein sequence ID" value="CAB3387331.1"/>
    <property type="molecule type" value="Genomic_DNA"/>
</dbReference>
<comment type="caution">
    <text evidence="4">The sequence shown here is derived from an EMBL/GenBank/DDBJ whole genome shotgun (WGS) entry which is preliminary data.</text>
</comment>
<accession>A0A8S1E417</accession>
<evidence type="ECO:0000313" key="3">
    <source>
        <dbReference type="EMBL" id="CAB3387331.1"/>
    </source>
</evidence>
<dbReference type="EMBL" id="CADEPI010000727">
    <property type="protein sequence ID" value="CAB3388253.1"/>
    <property type="molecule type" value="Genomic_DNA"/>
</dbReference>
<keyword evidence="2" id="KW-0732">Signal</keyword>
<name>A0A8S1E417_9INSE</name>
<protein>
    <submittedName>
        <fullName evidence="4">Uncharacterized protein</fullName>
    </submittedName>
</protein>
<dbReference type="Proteomes" id="UP000494165">
    <property type="component" value="Unassembled WGS sequence"/>
</dbReference>
<evidence type="ECO:0000256" key="1">
    <source>
        <dbReference type="SAM" id="MobiDB-lite"/>
    </source>
</evidence>
<dbReference type="AlphaFoldDB" id="A0A8S1E417"/>
<feature type="signal peptide" evidence="2">
    <location>
        <begin position="1"/>
        <end position="19"/>
    </location>
</feature>
<keyword evidence="5" id="KW-1185">Reference proteome</keyword>
<reference evidence="4 5" key="1">
    <citation type="submission" date="2020-04" db="EMBL/GenBank/DDBJ databases">
        <authorList>
            <person name="Alioto T."/>
            <person name="Alioto T."/>
            <person name="Gomez Garrido J."/>
        </authorList>
    </citation>
    <scope>NUCLEOTIDE SEQUENCE [LARGE SCALE GENOMIC DNA]</scope>
</reference>
<gene>
    <name evidence="3" type="ORF">CLODIP_2_CD04273</name>
    <name evidence="4" type="ORF">CLODIP_2_CD16138</name>
</gene>
<organism evidence="4 5">
    <name type="scientific">Cloeon dipterum</name>
    <dbReference type="NCBI Taxonomy" id="197152"/>
    <lineage>
        <taxon>Eukaryota</taxon>
        <taxon>Metazoa</taxon>
        <taxon>Ecdysozoa</taxon>
        <taxon>Arthropoda</taxon>
        <taxon>Hexapoda</taxon>
        <taxon>Insecta</taxon>
        <taxon>Pterygota</taxon>
        <taxon>Palaeoptera</taxon>
        <taxon>Ephemeroptera</taxon>
        <taxon>Pisciforma</taxon>
        <taxon>Baetidae</taxon>
        <taxon>Cloeon</taxon>
    </lineage>
</organism>
<sequence length="77" mass="8480">MKFLAVFAFVLATLCISLGWGMPAQDLQTAASGHHSHGHVQIKVYRGPDSGHGNEKDGHHAPFGYWVKQPADDEHHH</sequence>
<feature type="region of interest" description="Disordered" evidence="1">
    <location>
        <begin position="38"/>
        <end position="77"/>
    </location>
</feature>
<feature type="chain" id="PRO_5036434417" evidence="2">
    <location>
        <begin position="20"/>
        <end position="77"/>
    </location>
</feature>
<evidence type="ECO:0000313" key="4">
    <source>
        <dbReference type="EMBL" id="CAB3388253.1"/>
    </source>
</evidence>
<proteinExistence type="predicted"/>